<name>A0A086Y6P7_9RHOB</name>
<dbReference type="eggNOG" id="COG2329">
    <property type="taxonomic scope" value="Bacteria"/>
</dbReference>
<dbReference type="InterPro" id="IPR011008">
    <property type="entry name" value="Dimeric_a/b-barrel"/>
</dbReference>
<keyword evidence="2" id="KW-1185">Reference proteome</keyword>
<dbReference type="EMBL" id="JGYG01000004">
    <property type="protein sequence ID" value="KFI29947.1"/>
    <property type="molecule type" value="Genomic_DNA"/>
</dbReference>
<dbReference type="PANTHER" id="PTHR37811:SF2">
    <property type="entry name" value="ABM DOMAIN-CONTAINING PROTEIN"/>
    <property type="match status" value="1"/>
</dbReference>
<dbReference type="Gene3D" id="3.30.70.100">
    <property type="match status" value="1"/>
</dbReference>
<reference evidence="1 2" key="1">
    <citation type="submission" date="2014-03" db="EMBL/GenBank/DDBJ databases">
        <title>Genome of Haematobacter massiliensis CCUG 47968.</title>
        <authorList>
            <person name="Wang D."/>
            <person name="Wang G."/>
        </authorList>
    </citation>
    <scope>NUCLEOTIDE SEQUENCE [LARGE SCALE GENOMIC DNA]</scope>
    <source>
        <strain evidence="1 2">CCUG 47968</strain>
    </source>
</reference>
<sequence length="122" mass="13585">MIAVIFEAGASGEAQEEYPELAEQLRPLLATIDGFISIERSRSLTIPGRVLSLSLRRDEAAIAAWRNTHEHRRVQAAGRDHVLADYRLRIAPAIRDHGMTACNETPTDSRATHKGTPDHVRH</sequence>
<keyword evidence="1" id="KW-0560">Oxidoreductase</keyword>
<dbReference type="STRING" id="195105.CN97_14480"/>
<organism evidence="1 2">
    <name type="scientific">Haematobacter massiliensis</name>
    <dbReference type="NCBI Taxonomy" id="195105"/>
    <lineage>
        <taxon>Bacteria</taxon>
        <taxon>Pseudomonadati</taxon>
        <taxon>Pseudomonadota</taxon>
        <taxon>Alphaproteobacteria</taxon>
        <taxon>Rhodobacterales</taxon>
        <taxon>Paracoccaceae</taxon>
        <taxon>Haematobacter</taxon>
    </lineage>
</organism>
<dbReference type="InterPro" id="IPR052936">
    <property type="entry name" value="Jasmonate_Hydroxylase-like"/>
</dbReference>
<dbReference type="RefSeq" id="WP_035709779.1">
    <property type="nucleotide sequence ID" value="NZ_CAMIFG010000182.1"/>
</dbReference>
<comment type="caution">
    <text evidence="1">The sequence shown here is derived from an EMBL/GenBank/DDBJ whole genome shotgun (WGS) entry which is preliminary data.</text>
</comment>
<accession>A0A086Y6P7</accession>
<dbReference type="AlphaFoldDB" id="A0A086Y6P7"/>
<dbReference type="SUPFAM" id="SSF54909">
    <property type="entry name" value="Dimeric alpha+beta barrel"/>
    <property type="match status" value="1"/>
</dbReference>
<dbReference type="GO" id="GO:0004497">
    <property type="term" value="F:monooxygenase activity"/>
    <property type="evidence" value="ECO:0007669"/>
    <property type="project" value="UniProtKB-KW"/>
</dbReference>
<evidence type="ECO:0000313" key="2">
    <source>
        <dbReference type="Proteomes" id="UP000028826"/>
    </source>
</evidence>
<dbReference type="PANTHER" id="PTHR37811">
    <property type="entry name" value="BLL5343 PROTEIN"/>
    <property type="match status" value="1"/>
</dbReference>
<gene>
    <name evidence="1" type="ORF">CN97_14480</name>
</gene>
<dbReference type="Pfam" id="PF03992">
    <property type="entry name" value="ABM"/>
    <property type="match status" value="1"/>
</dbReference>
<dbReference type="InterPro" id="IPR007138">
    <property type="entry name" value="ABM_dom"/>
</dbReference>
<evidence type="ECO:0000313" key="1">
    <source>
        <dbReference type="EMBL" id="KFI29947.1"/>
    </source>
</evidence>
<keyword evidence="1" id="KW-0503">Monooxygenase</keyword>
<dbReference type="PROSITE" id="PS51725">
    <property type="entry name" value="ABM"/>
    <property type="match status" value="1"/>
</dbReference>
<proteinExistence type="predicted"/>
<protein>
    <submittedName>
        <fullName evidence="1">Antibiotic biosynthesis monooxygenase</fullName>
    </submittedName>
</protein>
<dbReference type="Proteomes" id="UP000028826">
    <property type="component" value="Unassembled WGS sequence"/>
</dbReference>
<dbReference type="OrthoDB" id="9797060at2"/>